<name>A0ABU6R285_9FABA</name>
<dbReference type="Proteomes" id="UP001341840">
    <property type="component" value="Unassembled WGS sequence"/>
</dbReference>
<protein>
    <submittedName>
        <fullName evidence="1">Uncharacterized protein</fullName>
    </submittedName>
</protein>
<organism evidence="1 2">
    <name type="scientific">Stylosanthes scabra</name>
    <dbReference type="NCBI Taxonomy" id="79078"/>
    <lineage>
        <taxon>Eukaryota</taxon>
        <taxon>Viridiplantae</taxon>
        <taxon>Streptophyta</taxon>
        <taxon>Embryophyta</taxon>
        <taxon>Tracheophyta</taxon>
        <taxon>Spermatophyta</taxon>
        <taxon>Magnoliopsida</taxon>
        <taxon>eudicotyledons</taxon>
        <taxon>Gunneridae</taxon>
        <taxon>Pentapetalae</taxon>
        <taxon>rosids</taxon>
        <taxon>fabids</taxon>
        <taxon>Fabales</taxon>
        <taxon>Fabaceae</taxon>
        <taxon>Papilionoideae</taxon>
        <taxon>50 kb inversion clade</taxon>
        <taxon>dalbergioids sensu lato</taxon>
        <taxon>Dalbergieae</taxon>
        <taxon>Pterocarpus clade</taxon>
        <taxon>Stylosanthes</taxon>
    </lineage>
</organism>
<keyword evidence="2" id="KW-1185">Reference proteome</keyword>
<accession>A0ABU6R285</accession>
<dbReference type="EMBL" id="JASCZI010011975">
    <property type="protein sequence ID" value="MED6117986.1"/>
    <property type="molecule type" value="Genomic_DNA"/>
</dbReference>
<feature type="non-terminal residue" evidence="1">
    <location>
        <position position="1"/>
    </location>
</feature>
<sequence length="58" mass="5841">GEGFDFFEDAGDYAVCDPEIAGCPSVGACCPGASQRGASRVGTSCTERGNVVPRAKAT</sequence>
<proteinExistence type="predicted"/>
<evidence type="ECO:0000313" key="1">
    <source>
        <dbReference type="EMBL" id="MED6117986.1"/>
    </source>
</evidence>
<reference evidence="1 2" key="1">
    <citation type="journal article" date="2023" name="Plants (Basel)">
        <title>Bridging the Gap: Combining Genomics and Transcriptomics Approaches to Understand Stylosanthes scabra, an Orphan Legume from the Brazilian Caatinga.</title>
        <authorList>
            <person name="Ferreira-Neto J.R.C."/>
            <person name="da Silva M.D."/>
            <person name="Binneck E."/>
            <person name="de Melo N.F."/>
            <person name="da Silva R.H."/>
            <person name="de Melo A.L.T.M."/>
            <person name="Pandolfi V."/>
            <person name="Bustamante F.O."/>
            <person name="Brasileiro-Vidal A.C."/>
            <person name="Benko-Iseppon A.M."/>
        </authorList>
    </citation>
    <scope>NUCLEOTIDE SEQUENCE [LARGE SCALE GENOMIC DNA]</scope>
    <source>
        <tissue evidence="1">Leaves</tissue>
    </source>
</reference>
<evidence type="ECO:0000313" key="2">
    <source>
        <dbReference type="Proteomes" id="UP001341840"/>
    </source>
</evidence>
<gene>
    <name evidence="1" type="ORF">PIB30_115180</name>
</gene>
<comment type="caution">
    <text evidence="1">The sequence shown here is derived from an EMBL/GenBank/DDBJ whole genome shotgun (WGS) entry which is preliminary data.</text>
</comment>